<dbReference type="OrthoDB" id="1100674at2"/>
<proteinExistence type="predicted"/>
<keyword evidence="3" id="KW-1185">Reference proteome</keyword>
<dbReference type="RefSeq" id="WP_132224710.1">
    <property type="nucleotide sequence ID" value="NZ_SMGO01000002.1"/>
</dbReference>
<evidence type="ECO:0000256" key="1">
    <source>
        <dbReference type="SAM" id="SignalP"/>
    </source>
</evidence>
<accession>A0A4R1LW01</accession>
<feature type="signal peptide" evidence="1">
    <location>
        <begin position="1"/>
        <end position="29"/>
    </location>
</feature>
<protein>
    <submittedName>
        <fullName evidence="2">Uncharacterized protein</fullName>
    </submittedName>
</protein>
<comment type="caution">
    <text evidence="2">The sequence shown here is derived from an EMBL/GenBank/DDBJ whole genome shotgun (WGS) entry which is preliminary data.</text>
</comment>
<keyword evidence="1" id="KW-0732">Signal</keyword>
<dbReference type="EMBL" id="SMGO01000002">
    <property type="protein sequence ID" value="TCK83598.1"/>
    <property type="molecule type" value="Genomic_DNA"/>
</dbReference>
<sequence>MKNSTITKKFGLVIVAFILCLSISIKANAQAPSTYFIGSWNVSVADVPIGDVNLTIKLERKDGKLVGVITDTASKSEVAKIDAVDELEDAIVVYFFASETDVDLYLKRTDQDNVEGSMMNQFPAKGKRVKL</sequence>
<evidence type="ECO:0000313" key="3">
    <source>
        <dbReference type="Proteomes" id="UP000294616"/>
    </source>
</evidence>
<organism evidence="2 3">
    <name type="scientific">Albibacterium bauzanense</name>
    <dbReference type="NCBI Taxonomy" id="653929"/>
    <lineage>
        <taxon>Bacteria</taxon>
        <taxon>Pseudomonadati</taxon>
        <taxon>Bacteroidota</taxon>
        <taxon>Sphingobacteriia</taxon>
        <taxon>Sphingobacteriales</taxon>
        <taxon>Sphingobacteriaceae</taxon>
        <taxon>Albibacterium</taxon>
    </lineage>
</organism>
<evidence type="ECO:0000313" key="2">
    <source>
        <dbReference type="EMBL" id="TCK83598.1"/>
    </source>
</evidence>
<dbReference type="AlphaFoldDB" id="A0A4R1LW01"/>
<feature type="chain" id="PRO_5020281350" evidence="1">
    <location>
        <begin position="30"/>
        <end position="131"/>
    </location>
</feature>
<dbReference type="Proteomes" id="UP000294616">
    <property type="component" value="Unassembled WGS sequence"/>
</dbReference>
<reference evidence="2 3" key="1">
    <citation type="submission" date="2019-03" db="EMBL/GenBank/DDBJ databases">
        <title>Genomic Encyclopedia of Archaeal and Bacterial Type Strains, Phase II (KMG-II): from individual species to whole genera.</title>
        <authorList>
            <person name="Goeker M."/>
        </authorList>
    </citation>
    <scope>NUCLEOTIDE SEQUENCE [LARGE SCALE GENOMIC DNA]</scope>
    <source>
        <strain evidence="2 3">DSM 22554</strain>
    </source>
</reference>
<name>A0A4R1LW01_9SPHI</name>
<gene>
    <name evidence="2" type="ORF">C8N28_2200</name>
</gene>